<name>A0A9D3YXY9_DREPO</name>
<reference evidence="1" key="1">
    <citation type="journal article" date="2019" name="bioRxiv">
        <title>The Genome of the Zebra Mussel, Dreissena polymorpha: A Resource for Invasive Species Research.</title>
        <authorList>
            <person name="McCartney M.A."/>
            <person name="Auch B."/>
            <person name="Kono T."/>
            <person name="Mallez S."/>
            <person name="Zhang Y."/>
            <person name="Obille A."/>
            <person name="Becker A."/>
            <person name="Abrahante J.E."/>
            <person name="Garbe J."/>
            <person name="Badalamenti J.P."/>
            <person name="Herman A."/>
            <person name="Mangelson H."/>
            <person name="Liachko I."/>
            <person name="Sullivan S."/>
            <person name="Sone E.D."/>
            <person name="Koren S."/>
            <person name="Silverstein K.A.T."/>
            <person name="Beckman K.B."/>
            <person name="Gohl D.M."/>
        </authorList>
    </citation>
    <scope>NUCLEOTIDE SEQUENCE</scope>
    <source>
        <strain evidence="1">Duluth1</strain>
        <tissue evidence="1">Whole animal</tissue>
    </source>
</reference>
<dbReference type="AlphaFoldDB" id="A0A9D3YXY9"/>
<sequence length="199" mass="23406">MKIENDCKHVKQEQIYKYRDCFCDGFRRLYLQGEPGSGKSYFGAELVQDWSNVQAPIVKSTKEQMLFGDVDTLQKFRFLFFISLCDLREQIRITQLIITQLIYKIYAEDEWESAYKLVLNIMKNVMFLIVQDGLDEWPCKEALPSVDGIHKDHCILLTPSRPWKLADERIRNSQNDILFDLEGISDPKRIQRKDTTMPT</sequence>
<dbReference type="InterPro" id="IPR027417">
    <property type="entry name" value="P-loop_NTPase"/>
</dbReference>
<comment type="caution">
    <text evidence="1">The sequence shown here is derived from an EMBL/GenBank/DDBJ whole genome shotgun (WGS) entry which is preliminary data.</text>
</comment>
<proteinExistence type="predicted"/>
<dbReference type="EMBL" id="JAIWYP010000014">
    <property type="protein sequence ID" value="KAH3709380.1"/>
    <property type="molecule type" value="Genomic_DNA"/>
</dbReference>
<organism evidence="1 2">
    <name type="scientific">Dreissena polymorpha</name>
    <name type="common">Zebra mussel</name>
    <name type="synonym">Mytilus polymorpha</name>
    <dbReference type="NCBI Taxonomy" id="45954"/>
    <lineage>
        <taxon>Eukaryota</taxon>
        <taxon>Metazoa</taxon>
        <taxon>Spiralia</taxon>
        <taxon>Lophotrochozoa</taxon>
        <taxon>Mollusca</taxon>
        <taxon>Bivalvia</taxon>
        <taxon>Autobranchia</taxon>
        <taxon>Heteroconchia</taxon>
        <taxon>Euheterodonta</taxon>
        <taxon>Imparidentia</taxon>
        <taxon>Neoheterodontei</taxon>
        <taxon>Myida</taxon>
        <taxon>Dreissenoidea</taxon>
        <taxon>Dreissenidae</taxon>
        <taxon>Dreissena</taxon>
    </lineage>
</organism>
<evidence type="ECO:0008006" key="3">
    <source>
        <dbReference type="Google" id="ProtNLM"/>
    </source>
</evidence>
<evidence type="ECO:0000313" key="1">
    <source>
        <dbReference type="EMBL" id="KAH3709380.1"/>
    </source>
</evidence>
<protein>
    <recommendedName>
        <fullName evidence="3">NACHT domain-containing protein</fullName>
    </recommendedName>
</protein>
<dbReference type="Proteomes" id="UP000828390">
    <property type="component" value="Unassembled WGS sequence"/>
</dbReference>
<evidence type="ECO:0000313" key="2">
    <source>
        <dbReference type="Proteomes" id="UP000828390"/>
    </source>
</evidence>
<dbReference type="Gene3D" id="3.40.50.300">
    <property type="entry name" value="P-loop containing nucleotide triphosphate hydrolases"/>
    <property type="match status" value="1"/>
</dbReference>
<gene>
    <name evidence="1" type="ORF">DPMN_068842</name>
</gene>
<accession>A0A9D3YXY9</accession>
<keyword evidence="2" id="KW-1185">Reference proteome</keyword>
<dbReference type="SUPFAM" id="SSF52540">
    <property type="entry name" value="P-loop containing nucleoside triphosphate hydrolases"/>
    <property type="match status" value="1"/>
</dbReference>
<reference evidence="1" key="2">
    <citation type="submission" date="2020-11" db="EMBL/GenBank/DDBJ databases">
        <authorList>
            <person name="McCartney M.A."/>
            <person name="Auch B."/>
            <person name="Kono T."/>
            <person name="Mallez S."/>
            <person name="Becker A."/>
            <person name="Gohl D.M."/>
            <person name="Silverstein K.A.T."/>
            <person name="Koren S."/>
            <person name="Bechman K.B."/>
            <person name="Herman A."/>
            <person name="Abrahante J.E."/>
            <person name="Garbe J."/>
        </authorList>
    </citation>
    <scope>NUCLEOTIDE SEQUENCE</scope>
    <source>
        <strain evidence="1">Duluth1</strain>
        <tissue evidence="1">Whole animal</tissue>
    </source>
</reference>